<dbReference type="InterPro" id="IPR036390">
    <property type="entry name" value="WH_DNA-bd_sf"/>
</dbReference>
<dbReference type="PATRIC" id="fig|1365248.3.peg.5422"/>
<evidence type="ECO:0000313" key="2">
    <source>
        <dbReference type="Proteomes" id="UP000076486"/>
    </source>
</evidence>
<sequence>MPINEVQAEHQRISILIALKESSDYGANTSMLRDVLKRYGLGCSLDQLKTLLNWLEQNGYVKNERLSENTWVARITSAGVDVAEGTSIVPGIRRPAPRSV</sequence>
<gene>
    <name evidence="1" type="ORF">N473_06975</name>
</gene>
<name>A0A167H445_9GAMM</name>
<dbReference type="Proteomes" id="UP000076486">
    <property type="component" value="Unassembled WGS sequence"/>
</dbReference>
<dbReference type="SUPFAM" id="SSF46785">
    <property type="entry name" value="Winged helix' DNA-binding domain"/>
    <property type="match status" value="1"/>
</dbReference>
<accession>A0A167H445</accession>
<reference evidence="1 2" key="1">
    <citation type="submission" date="2013-07" db="EMBL/GenBank/DDBJ databases">
        <title>Comparative Genomic and Metabolomic Analysis of Twelve Strains of Pseudoalteromonas luteoviolacea.</title>
        <authorList>
            <person name="Vynne N.G."/>
            <person name="Mansson M."/>
            <person name="Gram L."/>
        </authorList>
    </citation>
    <scope>NUCLEOTIDE SEQUENCE [LARGE SCALE GENOMIC DNA]</scope>
    <source>
        <strain evidence="1 2">CPMOR-1</strain>
    </source>
</reference>
<organism evidence="1 2">
    <name type="scientific">Pseudoalteromonas luteoviolacea CPMOR-1</name>
    <dbReference type="NCBI Taxonomy" id="1365248"/>
    <lineage>
        <taxon>Bacteria</taxon>
        <taxon>Pseudomonadati</taxon>
        <taxon>Pseudomonadota</taxon>
        <taxon>Gammaproteobacteria</taxon>
        <taxon>Alteromonadales</taxon>
        <taxon>Pseudoalteromonadaceae</taxon>
        <taxon>Pseudoalteromonas</taxon>
    </lineage>
</organism>
<comment type="caution">
    <text evidence="1">The sequence shown here is derived from an EMBL/GenBank/DDBJ whole genome shotgun (WGS) entry which is preliminary data.</text>
</comment>
<dbReference type="RefSeq" id="WP_063370392.1">
    <property type="nucleotide sequence ID" value="NZ_AUYC01000095.1"/>
</dbReference>
<evidence type="ECO:0000313" key="1">
    <source>
        <dbReference type="EMBL" id="KZN57611.1"/>
    </source>
</evidence>
<dbReference type="AlphaFoldDB" id="A0A167H445"/>
<proteinExistence type="predicted"/>
<protein>
    <submittedName>
        <fullName evidence="1">Uncharacterized protein</fullName>
    </submittedName>
</protein>
<dbReference type="EMBL" id="AUYC01000095">
    <property type="protein sequence ID" value="KZN57611.1"/>
    <property type="molecule type" value="Genomic_DNA"/>
</dbReference>